<dbReference type="AlphaFoldDB" id="A0A167CYJ9"/>
<dbReference type="Proteomes" id="UP000076584">
    <property type="component" value="Unassembled WGS sequence"/>
</dbReference>
<comment type="similarity">
    <text evidence="5">Belongs to the SAT4 family.</text>
</comment>
<feature type="transmembrane region" description="Helical" evidence="7">
    <location>
        <begin position="131"/>
        <end position="156"/>
    </location>
</feature>
<evidence type="ECO:0000313" key="9">
    <source>
        <dbReference type="EMBL" id="KZL83189.1"/>
    </source>
</evidence>
<feature type="transmembrane region" description="Helical" evidence="7">
    <location>
        <begin position="176"/>
        <end position="198"/>
    </location>
</feature>
<keyword evidence="10" id="KW-1185">Reference proteome</keyword>
<feature type="transmembrane region" description="Helical" evidence="7">
    <location>
        <begin position="99"/>
        <end position="119"/>
    </location>
</feature>
<dbReference type="EMBL" id="LFIW01001200">
    <property type="protein sequence ID" value="KZL83189.1"/>
    <property type="molecule type" value="Genomic_DNA"/>
</dbReference>
<keyword evidence="4 7" id="KW-0472">Membrane</keyword>
<comment type="subcellular location">
    <subcellularLocation>
        <location evidence="1">Membrane</location>
        <topology evidence="1">Multi-pass membrane protein</topology>
    </subcellularLocation>
</comment>
<keyword evidence="3 7" id="KW-1133">Transmembrane helix</keyword>
<feature type="region of interest" description="Disordered" evidence="6">
    <location>
        <begin position="303"/>
        <end position="406"/>
    </location>
</feature>
<dbReference type="GO" id="GO:0016020">
    <property type="term" value="C:membrane"/>
    <property type="evidence" value="ECO:0007669"/>
    <property type="project" value="UniProtKB-SubCell"/>
</dbReference>
<dbReference type="InterPro" id="IPR049326">
    <property type="entry name" value="Rhodopsin_dom_fungi"/>
</dbReference>
<comment type="caution">
    <text evidence="9">The sequence shown here is derived from an EMBL/GenBank/DDBJ whole genome shotgun (WGS) entry which is preliminary data.</text>
</comment>
<feature type="compositionally biased region" description="Polar residues" evidence="6">
    <location>
        <begin position="303"/>
        <end position="316"/>
    </location>
</feature>
<dbReference type="InterPro" id="IPR052337">
    <property type="entry name" value="SAT4-like"/>
</dbReference>
<evidence type="ECO:0000256" key="3">
    <source>
        <dbReference type="ARBA" id="ARBA00022989"/>
    </source>
</evidence>
<gene>
    <name evidence="9" type="ORF">CI238_04528</name>
</gene>
<proteinExistence type="inferred from homology"/>
<dbReference type="PANTHER" id="PTHR33048:SF47">
    <property type="entry name" value="INTEGRAL MEMBRANE PROTEIN-RELATED"/>
    <property type="match status" value="1"/>
</dbReference>
<protein>
    <submittedName>
        <fullName evidence="9">Integral membrane protein</fullName>
    </submittedName>
</protein>
<organism evidence="9 10">
    <name type="scientific">Colletotrichum incanum</name>
    <name type="common">Soybean anthracnose fungus</name>
    <dbReference type="NCBI Taxonomy" id="1573173"/>
    <lineage>
        <taxon>Eukaryota</taxon>
        <taxon>Fungi</taxon>
        <taxon>Dikarya</taxon>
        <taxon>Ascomycota</taxon>
        <taxon>Pezizomycotina</taxon>
        <taxon>Sordariomycetes</taxon>
        <taxon>Hypocreomycetidae</taxon>
        <taxon>Glomerellales</taxon>
        <taxon>Glomerellaceae</taxon>
        <taxon>Colletotrichum</taxon>
        <taxon>Colletotrichum spaethianum species complex</taxon>
    </lineage>
</organism>
<accession>A0A167CYJ9</accession>
<feature type="transmembrane region" description="Helical" evidence="7">
    <location>
        <begin position="210"/>
        <end position="228"/>
    </location>
</feature>
<evidence type="ECO:0000256" key="6">
    <source>
        <dbReference type="SAM" id="MobiDB-lite"/>
    </source>
</evidence>
<keyword evidence="2 7" id="KW-0812">Transmembrane</keyword>
<name>A0A167CYJ9_COLIC</name>
<evidence type="ECO:0000313" key="10">
    <source>
        <dbReference type="Proteomes" id="UP000076584"/>
    </source>
</evidence>
<feature type="compositionally biased region" description="Polar residues" evidence="6">
    <location>
        <begin position="332"/>
        <end position="345"/>
    </location>
</feature>
<evidence type="ECO:0000256" key="1">
    <source>
        <dbReference type="ARBA" id="ARBA00004141"/>
    </source>
</evidence>
<evidence type="ECO:0000256" key="2">
    <source>
        <dbReference type="ARBA" id="ARBA00022692"/>
    </source>
</evidence>
<evidence type="ECO:0000256" key="4">
    <source>
        <dbReference type="ARBA" id="ARBA00023136"/>
    </source>
</evidence>
<feature type="transmembrane region" description="Helical" evidence="7">
    <location>
        <begin position="57"/>
        <end position="79"/>
    </location>
</feature>
<sequence>MPEASMPVGQTARPGMDDTRGPLLIGMSAGLLAFTLIFVALRVYVRAWVIKKWGPDDTLVVISYALALFTGVVFSVSGLGKHVWALPVNTQQASRRIKLVISATLSYQITFIVIKMAFLFQFRRVFVLPKFVLFCDIMLGFIGIFGIAVVVSSIIFNTARWRGEANARERYDQGAWWLATASVHLVTDLIIFFMPIPMLNMLKLKRMQKAALFVSFGLGFVTTCISVVRMSTLPHVFTKDVTWDVIPALVWSEVELCCAVVCLCIPTLRPLLHIKKLTRTQYSYARQTSRASVKARFNRKTFNGGTFGSHSQQSLPSPMFMDSEPGMELSTEPKTPSSEPFNENGLTIMADVSPALTAEESDDGSEEFGPVDVEVATPLSPPPQCYVSPARLLPRSRPLSESTIEE</sequence>
<reference evidence="9 10" key="1">
    <citation type="submission" date="2015-06" db="EMBL/GenBank/DDBJ databases">
        <title>Survival trade-offs in plant roots during colonization by closely related pathogenic and mutualistic fungi.</title>
        <authorList>
            <person name="Hacquard S."/>
            <person name="Kracher B."/>
            <person name="Hiruma K."/>
            <person name="Weinman A."/>
            <person name="Muench P."/>
            <person name="Garrido Oter R."/>
            <person name="Ver Loren van Themaat E."/>
            <person name="Dallerey J.-F."/>
            <person name="Damm U."/>
            <person name="Henrissat B."/>
            <person name="Lespinet O."/>
            <person name="Thon M."/>
            <person name="Kemen E."/>
            <person name="McHardy A.C."/>
            <person name="Schulze-Lefert P."/>
            <person name="O'Connell R.J."/>
        </authorList>
    </citation>
    <scope>NUCLEOTIDE SEQUENCE [LARGE SCALE GENOMIC DNA]</scope>
    <source>
        <strain evidence="9 10">MAFF 238704</strain>
    </source>
</reference>
<dbReference type="Pfam" id="PF20684">
    <property type="entry name" value="Fung_rhodopsin"/>
    <property type="match status" value="1"/>
</dbReference>
<feature type="domain" description="Rhodopsin" evidence="8">
    <location>
        <begin position="41"/>
        <end position="273"/>
    </location>
</feature>
<dbReference type="PANTHER" id="PTHR33048">
    <property type="entry name" value="PTH11-LIKE INTEGRAL MEMBRANE PROTEIN (AFU_ORTHOLOGUE AFUA_5G11245)"/>
    <property type="match status" value="1"/>
</dbReference>
<evidence type="ECO:0000259" key="8">
    <source>
        <dbReference type="Pfam" id="PF20684"/>
    </source>
</evidence>
<evidence type="ECO:0000256" key="5">
    <source>
        <dbReference type="ARBA" id="ARBA00038359"/>
    </source>
</evidence>
<evidence type="ECO:0000256" key="7">
    <source>
        <dbReference type="SAM" id="Phobius"/>
    </source>
</evidence>
<feature type="transmembrane region" description="Helical" evidence="7">
    <location>
        <begin position="23"/>
        <end position="45"/>
    </location>
</feature>